<dbReference type="PROSITE" id="PS50005">
    <property type="entry name" value="TPR"/>
    <property type="match status" value="1"/>
</dbReference>
<dbReference type="InterPro" id="IPR036465">
    <property type="entry name" value="vWFA_dom_sf"/>
</dbReference>
<dbReference type="Proteomes" id="UP000381378">
    <property type="component" value="Unassembled WGS sequence"/>
</dbReference>
<evidence type="ECO:0000313" key="5">
    <source>
        <dbReference type="Proteomes" id="UP000381378"/>
    </source>
</evidence>
<dbReference type="EMBL" id="CABVJF010000023">
    <property type="protein sequence ID" value="VVQ20725.1"/>
    <property type="molecule type" value="Genomic_DNA"/>
</dbReference>
<proteinExistence type="predicted"/>
<name>A0A5E7VCR1_PSEFL</name>
<gene>
    <name evidence="4" type="ORF">PS928_05048</name>
</gene>
<dbReference type="InterPro" id="IPR002035">
    <property type="entry name" value="VWF_A"/>
</dbReference>
<dbReference type="InterPro" id="IPR019734">
    <property type="entry name" value="TPR_rpt"/>
</dbReference>
<keyword evidence="1" id="KW-0802">TPR repeat</keyword>
<evidence type="ECO:0000256" key="1">
    <source>
        <dbReference type="PROSITE-ProRule" id="PRU00339"/>
    </source>
</evidence>
<dbReference type="PANTHER" id="PTHR22550">
    <property type="entry name" value="SPORE GERMINATION PROTEIN"/>
    <property type="match status" value="1"/>
</dbReference>
<dbReference type="Gene3D" id="3.40.50.410">
    <property type="entry name" value="von Willebrand factor, type A domain"/>
    <property type="match status" value="1"/>
</dbReference>
<reference evidence="4 5" key="1">
    <citation type="submission" date="2019-09" db="EMBL/GenBank/DDBJ databases">
        <authorList>
            <person name="Chandra G."/>
            <person name="Truman W A."/>
        </authorList>
    </citation>
    <scope>NUCLEOTIDE SEQUENCE [LARGE SCALE GENOMIC DNA]</scope>
    <source>
        <strain evidence="4">PS928</strain>
    </source>
</reference>
<dbReference type="SUPFAM" id="SSF48452">
    <property type="entry name" value="TPR-like"/>
    <property type="match status" value="1"/>
</dbReference>
<dbReference type="InterPro" id="IPR050768">
    <property type="entry name" value="UPF0353/GerABKA_families"/>
</dbReference>
<dbReference type="OrthoDB" id="9807628at2"/>
<dbReference type="SMART" id="SM00028">
    <property type="entry name" value="TPR"/>
    <property type="match status" value="1"/>
</dbReference>
<dbReference type="SMART" id="SM00327">
    <property type="entry name" value="VWA"/>
    <property type="match status" value="1"/>
</dbReference>
<dbReference type="Pfam" id="PF13519">
    <property type="entry name" value="VWA_2"/>
    <property type="match status" value="1"/>
</dbReference>
<dbReference type="SUPFAM" id="SSF53300">
    <property type="entry name" value="vWA-like"/>
    <property type="match status" value="1"/>
</dbReference>
<dbReference type="AlphaFoldDB" id="A0A5E7VCR1"/>
<evidence type="ECO:0000259" key="3">
    <source>
        <dbReference type="SMART" id="SM00327"/>
    </source>
</evidence>
<protein>
    <recommendedName>
        <fullName evidence="3">VWFA domain-containing protein</fullName>
    </recommendedName>
</protein>
<accession>A0A5E7VCR1</accession>
<dbReference type="InterPro" id="IPR011990">
    <property type="entry name" value="TPR-like_helical_dom_sf"/>
</dbReference>
<feature type="region of interest" description="Disordered" evidence="2">
    <location>
        <begin position="416"/>
        <end position="453"/>
    </location>
</feature>
<evidence type="ECO:0000313" key="4">
    <source>
        <dbReference type="EMBL" id="VVQ20725.1"/>
    </source>
</evidence>
<dbReference type="Gene3D" id="1.25.40.10">
    <property type="entry name" value="Tetratricopeptide repeat domain"/>
    <property type="match status" value="1"/>
</dbReference>
<organism evidence="4 5">
    <name type="scientific">Pseudomonas fluorescens</name>
    <dbReference type="NCBI Taxonomy" id="294"/>
    <lineage>
        <taxon>Bacteria</taxon>
        <taxon>Pseudomonadati</taxon>
        <taxon>Pseudomonadota</taxon>
        <taxon>Gammaproteobacteria</taxon>
        <taxon>Pseudomonadales</taxon>
        <taxon>Pseudomonadaceae</taxon>
        <taxon>Pseudomonas</taxon>
    </lineage>
</organism>
<sequence length="487" mass="54595" precursor="true">MDSLYPIHFLRPLWLYLLPLLLLGHALARPRLDSLAPWRKLISPHLLAHLHVPGQARSQRLWPLLLPTLAVLAAAGPSWTYQPPPFAEQRAPLVIALDLSSSMPSSDLHPSRFERARSKLHDLLDRRQGARTALLAYAGTAHMLLPLSDDPSLLGYYLDGLSPELMPRPGKDTTAALAAMDQMQRQEPSPVSLLLITDSVEPASRHTLNELPVVIWAATADAEALANTVEVPVVPMRLDSSDLDRLEERLNDHYRAQLQSSAGSHWQDQGWWLLWPVAVLLLLRFRRMAPVLLLLLVFGPAPEAEAGEWRFWQLWRTPDQQAQRLFDRGDFAAAAALYQDPQWQGIAYYRAGDYASAAQAFSVESTPHAHYNQGNALAMLGRYPDAIAQYRQALTVRPSWQQAQDNLGLLLNLVEQPRAPDNPGEPNLPPDGLQSDPQLRRAETEASQHVTPEEQAQIWLNSLDANLSGYLRNKMALQLQQRESHEP</sequence>
<dbReference type="RefSeq" id="WP_150787566.1">
    <property type="nucleotide sequence ID" value="NZ_CABVJF010000023.1"/>
</dbReference>
<dbReference type="PANTHER" id="PTHR22550:SF14">
    <property type="entry name" value="VWFA DOMAIN-CONTAINING PROTEIN"/>
    <property type="match status" value="1"/>
</dbReference>
<feature type="repeat" description="TPR" evidence="1">
    <location>
        <begin position="367"/>
        <end position="400"/>
    </location>
</feature>
<feature type="domain" description="VWFA" evidence="3">
    <location>
        <begin position="90"/>
        <end position="262"/>
    </location>
</feature>
<evidence type="ECO:0000256" key="2">
    <source>
        <dbReference type="SAM" id="MobiDB-lite"/>
    </source>
</evidence>
<dbReference type="Pfam" id="PF13432">
    <property type="entry name" value="TPR_16"/>
    <property type="match status" value="1"/>
</dbReference>